<evidence type="ECO:0000256" key="1">
    <source>
        <dbReference type="ARBA" id="ARBA00004147"/>
    </source>
</evidence>
<organism evidence="15 16">
    <name type="scientific">Capybara genomovirus 5</name>
    <dbReference type="NCBI Taxonomy" id="2582944"/>
    <lineage>
        <taxon>Viruses</taxon>
        <taxon>Monodnaviria</taxon>
        <taxon>Shotokuvirae</taxon>
        <taxon>Cressdnaviricota</taxon>
        <taxon>Repensiviricetes</taxon>
        <taxon>Geplafuvirales</taxon>
        <taxon>Genomoviridae</taxon>
        <taxon>Gemyduguivirus</taxon>
        <taxon>Gemyduguivirus hydro3</taxon>
    </lineage>
</organism>
<evidence type="ECO:0000256" key="6">
    <source>
        <dbReference type="ARBA" id="ARBA00022705"/>
    </source>
</evidence>
<keyword evidence="9" id="KW-0547">Nucleotide-binding</keyword>
<keyword evidence="16" id="KW-1185">Reference proteome</keyword>
<dbReference type="InterPro" id="IPR001301">
    <property type="entry name" value="Gemini_AL1_CLV"/>
</dbReference>
<keyword evidence="11" id="KW-0378">Hydrolase</keyword>
<evidence type="ECO:0000256" key="7">
    <source>
        <dbReference type="ARBA" id="ARBA00022722"/>
    </source>
</evidence>
<dbReference type="GO" id="GO:0000166">
    <property type="term" value="F:nucleotide binding"/>
    <property type="evidence" value="ECO:0007669"/>
    <property type="project" value="UniProtKB-KW"/>
</dbReference>
<accession>A0A4P8W7D8</accession>
<proteinExistence type="predicted"/>
<feature type="domain" description="CRESS-DNA virus Rep endonuclease" evidence="14">
    <location>
        <begin position="4"/>
        <end position="111"/>
    </location>
</feature>
<dbReference type="PRINTS" id="PR00228">
    <property type="entry name" value="GEMCOATCLVL1"/>
</dbReference>
<comment type="subcellular location">
    <subcellularLocation>
        <location evidence="1">Host nucleus</location>
    </subcellularLocation>
</comment>
<keyword evidence="6" id="KW-0235">DNA replication</keyword>
<dbReference type="Pfam" id="PF08283">
    <property type="entry name" value="Gemini_AL1_M"/>
    <property type="match status" value="1"/>
</dbReference>
<keyword evidence="7" id="KW-0540">Nuclease</keyword>
<dbReference type="InterPro" id="IPR027417">
    <property type="entry name" value="P-loop_NTPase"/>
</dbReference>
<evidence type="ECO:0000256" key="9">
    <source>
        <dbReference type="ARBA" id="ARBA00022741"/>
    </source>
</evidence>
<dbReference type="GeneID" id="80536313"/>
<name>A0A4P8W7D8_9VIRU</name>
<evidence type="ECO:0000256" key="10">
    <source>
        <dbReference type="ARBA" id="ARBA00022759"/>
    </source>
</evidence>
<dbReference type="PROSITE" id="PS52020">
    <property type="entry name" value="CRESS_DNA_REP"/>
    <property type="match status" value="1"/>
</dbReference>
<evidence type="ECO:0000313" key="15">
    <source>
        <dbReference type="EMBL" id="QCS35891.1"/>
    </source>
</evidence>
<evidence type="ECO:0000256" key="4">
    <source>
        <dbReference type="ARBA" id="ARBA00022679"/>
    </source>
</evidence>
<dbReference type="Gene3D" id="3.40.50.300">
    <property type="entry name" value="P-loop containing nucleotide triphosphate hydrolases"/>
    <property type="match status" value="1"/>
</dbReference>
<evidence type="ECO:0000256" key="12">
    <source>
        <dbReference type="ARBA" id="ARBA00023124"/>
    </source>
</evidence>
<dbReference type="GO" id="GO:0046872">
    <property type="term" value="F:metal ion binding"/>
    <property type="evidence" value="ECO:0007669"/>
    <property type="project" value="UniProtKB-KW"/>
</dbReference>
<keyword evidence="4" id="KW-0808">Transferase</keyword>
<protein>
    <recommendedName>
        <fullName evidence="2">Replication-associated protein</fullName>
    </recommendedName>
</protein>
<evidence type="ECO:0000256" key="3">
    <source>
        <dbReference type="ARBA" id="ARBA00022562"/>
    </source>
</evidence>
<evidence type="ECO:0000256" key="8">
    <source>
        <dbReference type="ARBA" id="ARBA00022723"/>
    </source>
</evidence>
<dbReference type="InterPro" id="IPR049912">
    <property type="entry name" value="CRESS_DNA_REP"/>
</dbReference>
<keyword evidence="8" id="KW-0479">Metal-binding</keyword>
<dbReference type="SUPFAM" id="SSF55464">
    <property type="entry name" value="Origin of replication-binding domain, RBD-like"/>
    <property type="match status" value="1"/>
</dbReference>
<dbReference type="InterPro" id="IPR022692">
    <property type="entry name" value="Gemini_AL1_REP_central"/>
</dbReference>
<evidence type="ECO:0000256" key="2">
    <source>
        <dbReference type="ARBA" id="ARBA00014531"/>
    </source>
</evidence>
<dbReference type="EMBL" id="MK483077">
    <property type="protein sequence ID" value="QCS35891.1"/>
    <property type="molecule type" value="Genomic_DNA"/>
</dbReference>
<gene>
    <name evidence="15" type="primary">rep</name>
</gene>
<dbReference type="Pfam" id="PF00799">
    <property type="entry name" value="Gemini_AL1"/>
    <property type="match status" value="1"/>
</dbReference>
<dbReference type="Gene3D" id="3.40.1310.20">
    <property type="match status" value="1"/>
</dbReference>
<dbReference type="SUPFAM" id="SSF52540">
    <property type="entry name" value="P-loop containing nucleoside triphosphate hydrolases"/>
    <property type="match status" value="1"/>
</dbReference>
<dbReference type="GO" id="GO:0006260">
    <property type="term" value="P:DNA replication"/>
    <property type="evidence" value="ECO:0007669"/>
    <property type="project" value="UniProtKB-KW"/>
</dbReference>
<dbReference type="GO" id="GO:0042025">
    <property type="term" value="C:host cell nucleus"/>
    <property type="evidence" value="ECO:0007669"/>
    <property type="project" value="UniProtKB-SubCell"/>
</dbReference>
<keyword evidence="13" id="KW-0238">DNA-binding</keyword>
<evidence type="ECO:0000256" key="13">
    <source>
        <dbReference type="ARBA" id="ARBA00023125"/>
    </source>
</evidence>
<keyword evidence="10" id="KW-0255">Endonuclease</keyword>
<dbReference type="GO" id="GO:0003677">
    <property type="term" value="F:DNA binding"/>
    <property type="evidence" value="ECO:0007669"/>
    <property type="project" value="UniProtKB-KW"/>
</dbReference>
<dbReference type="GO" id="GO:0005198">
    <property type="term" value="F:structural molecule activity"/>
    <property type="evidence" value="ECO:0007669"/>
    <property type="project" value="InterPro"/>
</dbReference>
<dbReference type="GO" id="GO:0016779">
    <property type="term" value="F:nucleotidyltransferase activity"/>
    <property type="evidence" value="ECO:0007669"/>
    <property type="project" value="UniProtKB-KW"/>
</dbReference>
<evidence type="ECO:0000259" key="14">
    <source>
        <dbReference type="PROSITE" id="PS52020"/>
    </source>
</evidence>
<evidence type="ECO:0000256" key="5">
    <source>
        <dbReference type="ARBA" id="ARBA00022695"/>
    </source>
</evidence>
<dbReference type="Proteomes" id="UP000682007">
    <property type="component" value="Segment"/>
</dbReference>
<keyword evidence="5" id="KW-0548">Nucleotidyltransferase</keyword>
<sequence>MSFRFAAKYGLLTYAQSAGLDPLRIVNHLADLGAECIVGRELHDDGGTHYHVFFMFDRKFQSRNPRVFDIDTYHPNILRGRKTPESMYDYATKDGDICGGGLERPIERGNSAKNNDEFWGAVFDAESKEETLRCARESGVGLFGRYYFQVRAIAEEKARKSPLDYVSDSSLEWELGPYPELSDWCETYLGRRGGRPRSLVLVGPSRTGKTTWARSLGVHYFFGGNFDMSQLSYDCADVKYAIFDDMPALKFFPTWKFWLGAQDTFTVTDKYKGKMSFDWGRPVIWTNNRDPREDPDADIDWLEANCIFVTVPADYPLIAHASTE</sequence>
<keyword evidence="12" id="KW-0190">Covalent protein-DNA linkage</keyword>
<reference evidence="15" key="1">
    <citation type="submission" date="2019-02" db="EMBL/GenBank/DDBJ databases">
        <title>Diverse ssDNA viruses associated with Capybara (Hydrochoerus hydrochaeris) in Brazil.</title>
        <authorList>
            <person name="Fontenele R.S."/>
            <person name="Lamas N.S."/>
            <person name="Lacorte C."/>
            <person name="Varsani A."/>
            <person name="Ribeiro S.G."/>
        </authorList>
    </citation>
    <scope>NUCLEOTIDE SEQUENCE</scope>
    <source>
        <strain evidence="15">Cap1_2730</strain>
    </source>
</reference>
<evidence type="ECO:0000313" key="16">
    <source>
        <dbReference type="Proteomes" id="UP000682007"/>
    </source>
</evidence>
<keyword evidence="3" id="KW-1048">Host nucleus</keyword>
<dbReference type="GO" id="GO:0016888">
    <property type="term" value="F:DNA endonuclease activity, producing 5'-phosphomonoesters"/>
    <property type="evidence" value="ECO:0007669"/>
    <property type="project" value="InterPro"/>
</dbReference>
<evidence type="ECO:0000256" key="11">
    <source>
        <dbReference type="ARBA" id="ARBA00022801"/>
    </source>
</evidence>
<dbReference type="RefSeq" id="YP_010798209.1">
    <property type="nucleotide sequence ID" value="NC_076362.1"/>
</dbReference>
<dbReference type="KEGG" id="vg:80536313"/>